<dbReference type="HOGENOM" id="CLU_700090_0_0_14"/>
<dbReference type="Gene3D" id="1.10.510.10">
    <property type="entry name" value="Transferase(Phosphotransferase) domain 1"/>
    <property type="match status" value="1"/>
</dbReference>
<keyword evidence="1" id="KW-0723">Serine/threonine-protein kinase</keyword>
<proteinExistence type="predicted"/>
<dbReference type="PANTHER" id="PTHR24345:SF0">
    <property type="entry name" value="CELL CYCLE SERINE_THREONINE-PROTEIN KINASE CDC5_MSD2"/>
    <property type="match status" value="1"/>
</dbReference>
<dbReference type="GO" id="GO:0004674">
    <property type="term" value="F:protein serine/threonine kinase activity"/>
    <property type="evidence" value="ECO:0007669"/>
    <property type="project" value="UniProtKB-KW"/>
</dbReference>
<evidence type="ECO:0000256" key="4">
    <source>
        <dbReference type="ARBA" id="ARBA00022777"/>
    </source>
</evidence>
<dbReference type="CDD" id="cd14014">
    <property type="entry name" value="STKc_PknB_like"/>
    <property type="match status" value="1"/>
</dbReference>
<dbReference type="PaxDb" id="722438-MPNE_0280"/>
<dbReference type="PATRIC" id="fig|722438.3.peg.273"/>
<evidence type="ECO:0000259" key="7">
    <source>
        <dbReference type="PROSITE" id="PS50011"/>
    </source>
</evidence>
<keyword evidence="5" id="KW-0067">ATP-binding</keyword>
<evidence type="ECO:0000256" key="6">
    <source>
        <dbReference type="SAM" id="Phobius"/>
    </source>
</evidence>
<keyword evidence="2" id="KW-0808">Transferase</keyword>
<reference evidence="8 9" key="1">
    <citation type="journal article" date="2010" name="Appl. Environ. Microbiol.">
        <title>Targeted chromosomal knockouts in Mycoplasma pneumoniae.</title>
        <authorList>
            <person name="Krishnakumar R."/>
            <person name="Assad-Garcia N."/>
            <person name="Benders G.A."/>
            <person name="Phan Q."/>
            <person name="Montague M.G."/>
            <person name="Glass J.I."/>
        </authorList>
    </citation>
    <scope>NUCLEOTIDE SEQUENCE [LARGE SCALE GENOMIC DNA]</scope>
    <source>
        <strain evidence="9">ATCC 15531 / DSM 22911 / NBRC 14401 / NCTC 10119 / FH</strain>
    </source>
</reference>
<dbReference type="Pfam" id="PF00069">
    <property type="entry name" value="Pkinase"/>
    <property type="match status" value="1"/>
</dbReference>
<evidence type="ECO:0000256" key="3">
    <source>
        <dbReference type="ARBA" id="ARBA00022741"/>
    </source>
</evidence>
<evidence type="ECO:0000313" key="8">
    <source>
        <dbReference type="EMBL" id="ADK86897.1"/>
    </source>
</evidence>
<keyword evidence="6" id="KW-0812">Transmembrane</keyword>
<sequence>MALNLKIGDIVQNKYRIEKLINRGGMNSYLFLASNLHVQEFGPLQKRQFTRLVLKVVQRTDKINDNNWKKFLDETITTTRVSHKNLVQTFDVVSPRLSVLSENQVIVLEDTVMIVMEYVDGPSLREMLNQKGYFSVQEVVYYFTKLVKVINYLHSFEHQIIHRDLKPENILFTSNLTDIKLLDFGIASAVIRNAEKTEVLTDENSLFGTVSYMTPEVLESTVNKEGKRIRKPPTVQYDIYSLGVILFEMLVGRVPFNKSIDPKKERETIQKARNFDVPLMGNLRSDVPVSLENIVFKCTAVKRENSKWMYSDTKQLLADLAQWQTEQTLIKPVHERILEGQNEMRELMVSNYLPWYLRKGVLIFFSVVLLALLIAVVSFFIITGVVVHS</sequence>
<gene>
    <name evidence="8" type="ordered locus">MPNE_0280</name>
</gene>
<dbReference type="GeneID" id="66609106"/>
<dbReference type="InterPro" id="IPR011009">
    <property type="entry name" value="Kinase-like_dom_sf"/>
</dbReference>
<dbReference type="Proteomes" id="UP000007756">
    <property type="component" value="Chromosome"/>
</dbReference>
<keyword evidence="6" id="KW-0472">Membrane</keyword>
<dbReference type="PROSITE" id="PS00108">
    <property type="entry name" value="PROTEIN_KINASE_ST"/>
    <property type="match status" value="1"/>
</dbReference>
<keyword evidence="3" id="KW-0547">Nucleotide-binding</keyword>
<dbReference type="eggNOG" id="COG0515">
    <property type="taxonomic scope" value="Bacteria"/>
</dbReference>
<feature type="domain" description="Protein kinase" evidence="7">
    <location>
        <begin position="15"/>
        <end position="356"/>
    </location>
</feature>
<dbReference type="PANTHER" id="PTHR24345">
    <property type="entry name" value="SERINE/THREONINE-PROTEIN KINASE PLK"/>
    <property type="match status" value="1"/>
</dbReference>
<evidence type="ECO:0000256" key="1">
    <source>
        <dbReference type="ARBA" id="ARBA00022527"/>
    </source>
</evidence>
<dbReference type="SUPFAM" id="SSF56112">
    <property type="entry name" value="Protein kinase-like (PK-like)"/>
    <property type="match status" value="1"/>
</dbReference>
<dbReference type="InterPro" id="IPR008271">
    <property type="entry name" value="Ser/Thr_kinase_AS"/>
</dbReference>
<dbReference type="RefSeq" id="WP_014325417.1">
    <property type="nucleotide sequence ID" value="NZ_CP010546.1"/>
</dbReference>
<keyword evidence="4 8" id="KW-0418">Kinase</keyword>
<dbReference type="GO" id="GO:0005524">
    <property type="term" value="F:ATP binding"/>
    <property type="evidence" value="ECO:0007669"/>
    <property type="project" value="UniProtKB-KW"/>
</dbReference>
<accession>A0A0H3DNW1</accession>
<name>A0A0H3DNW1_MYCPB</name>
<dbReference type="KEGG" id="mpj:MPNE_0280"/>
<dbReference type="Gene3D" id="3.30.200.20">
    <property type="entry name" value="Phosphorylase Kinase, domain 1"/>
    <property type="match status" value="1"/>
</dbReference>
<evidence type="ECO:0000256" key="2">
    <source>
        <dbReference type="ARBA" id="ARBA00022679"/>
    </source>
</evidence>
<organism evidence="8 9">
    <name type="scientific">Mycoplasmoides pneumoniae (strain ATCC 15531 / DSM 23978 / CIP 103766 / NBRC 14401 / NCTC 10119 / FH)</name>
    <name type="common">Mycoplasma pneumoniae</name>
    <dbReference type="NCBI Taxonomy" id="722438"/>
    <lineage>
        <taxon>Bacteria</taxon>
        <taxon>Bacillati</taxon>
        <taxon>Mycoplasmatota</taxon>
        <taxon>Mycoplasmoidales</taxon>
        <taxon>Mycoplasmoidaceae</taxon>
        <taxon>Mycoplasmoides</taxon>
    </lineage>
</organism>
<dbReference type="SMART" id="SM00220">
    <property type="entry name" value="S_TKc"/>
    <property type="match status" value="1"/>
</dbReference>
<feature type="transmembrane region" description="Helical" evidence="6">
    <location>
        <begin position="361"/>
        <end position="387"/>
    </location>
</feature>
<keyword evidence="6" id="KW-1133">Transmembrane helix</keyword>
<evidence type="ECO:0000313" key="9">
    <source>
        <dbReference type="Proteomes" id="UP000007756"/>
    </source>
</evidence>
<dbReference type="InterPro" id="IPR000719">
    <property type="entry name" value="Prot_kinase_dom"/>
</dbReference>
<protein>
    <submittedName>
        <fullName evidence="8">Kinase domain protein</fullName>
    </submittedName>
</protein>
<dbReference type="EMBL" id="CP002077">
    <property type="protein sequence ID" value="ADK86897.1"/>
    <property type="molecule type" value="Genomic_DNA"/>
</dbReference>
<evidence type="ECO:0000256" key="5">
    <source>
        <dbReference type="ARBA" id="ARBA00022840"/>
    </source>
</evidence>
<dbReference type="STRING" id="722438.F539_01370"/>
<dbReference type="AlphaFoldDB" id="A0A0H3DNW1"/>
<dbReference type="PROSITE" id="PS50011">
    <property type="entry name" value="PROTEIN_KINASE_DOM"/>
    <property type="match status" value="1"/>
</dbReference>